<dbReference type="OrthoDB" id="166653at2"/>
<proteinExistence type="predicted"/>
<protein>
    <submittedName>
        <fullName evidence="1">Uncharacterized protein</fullName>
    </submittedName>
</protein>
<keyword evidence="2" id="KW-1185">Reference proteome</keyword>
<gene>
    <name evidence="1" type="ORF">JP09_010030</name>
</gene>
<reference evidence="1 2" key="1">
    <citation type="journal article" date="2017" name="ISME J.">
        <title>Grape pomace compost harbors organohalide-respiring Dehalogenimonas species with novel reductive dehalogenase genes.</title>
        <authorList>
            <person name="Yang Y."/>
            <person name="Higgins S.A."/>
            <person name="Yan J."/>
            <person name="Simsir B."/>
            <person name="Chourey K."/>
            <person name="Iyer R."/>
            <person name="Hettich R.L."/>
            <person name="Baldwin B."/>
            <person name="Ogles D.M."/>
            <person name="Loffler F.E."/>
        </authorList>
    </citation>
    <scope>NUCLEOTIDE SEQUENCE [LARGE SCALE GENOMIC DNA]</scope>
    <source>
        <strain evidence="1 2">GP</strain>
    </source>
</reference>
<evidence type="ECO:0000313" key="1">
    <source>
        <dbReference type="EMBL" id="PPD57368.1"/>
    </source>
</evidence>
<dbReference type="EMBL" id="JQAN02000014">
    <property type="protein sequence ID" value="PPD57368.1"/>
    <property type="molecule type" value="Genomic_DNA"/>
</dbReference>
<organism evidence="1 2">
    <name type="scientific">Dehalogenimonas etheniformans</name>
    <dbReference type="NCBI Taxonomy" id="1536648"/>
    <lineage>
        <taxon>Bacteria</taxon>
        <taxon>Bacillati</taxon>
        <taxon>Chloroflexota</taxon>
        <taxon>Dehalococcoidia</taxon>
        <taxon>Dehalococcoidales</taxon>
        <taxon>Dehalococcoidaceae</taxon>
        <taxon>Dehalogenimonas</taxon>
    </lineage>
</organism>
<dbReference type="AlphaFoldDB" id="A0A2P5P4Y8"/>
<name>A0A2P5P4Y8_9CHLR</name>
<dbReference type="Proteomes" id="UP000235653">
    <property type="component" value="Unassembled WGS sequence"/>
</dbReference>
<comment type="caution">
    <text evidence="1">The sequence shown here is derived from an EMBL/GenBank/DDBJ whole genome shotgun (WGS) entry which is preliminary data.</text>
</comment>
<accession>A0A2P5P4Y8</accession>
<evidence type="ECO:0000313" key="2">
    <source>
        <dbReference type="Proteomes" id="UP000235653"/>
    </source>
</evidence>
<sequence length="70" mass="7908">MKRPVSLYECSNAIVQGDVIKCIAGHHLARNGEVWADRLQSGEELVFQVCQNCKDLDRAGRPVPEKERGW</sequence>